<keyword evidence="1" id="KW-0378">Hydrolase</keyword>
<evidence type="ECO:0000256" key="2">
    <source>
        <dbReference type="SAM" id="MobiDB-lite"/>
    </source>
</evidence>
<name>A0ABQ4F6Q8_9ACTN</name>
<protein>
    <recommendedName>
        <fullName evidence="3">AB hydrolase-1 domain-containing protein</fullName>
    </recommendedName>
</protein>
<dbReference type="EMBL" id="BOOB01000004">
    <property type="protein sequence ID" value="GIH30481.1"/>
    <property type="molecule type" value="Genomic_DNA"/>
</dbReference>
<evidence type="ECO:0000313" key="5">
    <source>
        <dbReference type="Proteomes" id="UP000651728"/>
    </source>
</evidence>
<dbReference type="SUPFAM" id="SSF53474">
    <property type="entry name" value="alpha/beta-Hydrolases"/>
    <property type="match status" value="1"/>
</dbReference>
<feature type="domain" description="AB hydrolase-1" evidence="3">
    <location>
        <begin position="34"/>
        <end position="224"/>
    </location>
</feature>
<evidence type="ECO:0000313" key="4">
    <source>
        <dbReference type="EMBL" id="GIH30481.1"/>
    </source>
</evidence>
<feature type="region of interest" description="Disordered" evidence="2">
    <location>
        <begin position="264"/>
        <end position="283"/>
    </location>
</feature>
<evidence type="ECO:0000256" key="1">
    <source>
        <dbReference type="ARBA" id="ARBA00022801"/>
    </source>
</evidence>
<organism evidence="4 5">
    <name type="scientific">Microbispora amethystogenes</name>
    <dbReference type="NCBI Taxonomy" id="1427754"/>
    <lineage>
        <taxon>Bacteria</taxon>
        <taxon>Bacillati</taxon>
        <taxon>Actinomycetota</taxon>
        <taxon>Actinomycetes</taxon>
        <taxon>Streptosporangiales</taxon>
        <taxon>Streptosporangiaceae</taxon>
        <taxon>Microbispora</taxon>
    </lineage>
</organism>
<dbReference type="Proteomes" id="UP000651728">
    <property type="component" value="Unassembled WGS sequence"/>
</dbReference>
<dbReference type="RefSeq" id="WP_204283998.1">
    <property type="nucleotide sequence ID" value="NZ_BAABEJ010000003.1"/>
</dbReference>
<reference evidence="4 5" key="1">
    <citation type="submission" date="2021-01" db="EMBL/GenBank/DDBJ databases">
        <title>Whole genome shotgun sequence of Microbispora amethystogenes NBRC 101907.</title>
        <authorList>
            <person name="Komaki H."/>
            <person name="Tamura T."/>
        </authorList>
    </citation>
    <scope>NUCLEOTIDE SEQUENCE [LARGE SCALE GENOMIC DNA]</scope>
    <source>
        <strain evidence="4 5">NBRC 101907</strain>
    </source>
</reference>
<evidence type="ECO:0000259" key="3">
    <source>
        <dbReference type="Pfam" id="PF12697"/>
    </source>
</evidence>
<dbReference type="InterPro" id="IPR029058">
    <property type="entry name" value="AB_hydrolase_fold"/>
</dbReference>
<proteinExistence type="predicted"/>
<dbReference type="InterPro" id="IPR000073">
    <property type="entry name" value="AB_hydrolase_1"/>
</dbReference>
<sequence length="316" mass="33304">MSRRMYFDTSCGQIHARIGGTGGPHLLLLHESPLSSFVYEDMIAPLSAWARVIAPDTPGYGMSDPPPRRLTIPEYAEPMVEIIRGLDGPVLVAGSHTGASIAIEVARQAAGRVAGLALLGLATYTPAQRADRRRNWAPDQPPVEDGSHLTAAWERYNALWRGLGPAVRHQAVSAMLGSIERFNWAYHSAFEYEALPPLREVTCPVWATAAEGEFLEPATREAAAELGFAYEMIPGIPGQPSVRRPAELAAMLRRFADRVLPIPSAPSSAPSAESTAAATARVASSATAASTAISAGHGQPTAVPGATPSGDGRAAG</sequence>
<keyword evidence="5" id="KW-1185">Reference proteome</keyword>
<dbReference type="PANTHER" id="PTHR42977">
    <property type="entry name" value="HYDROLASE-RELATED"/>
    <property type="match status" value="1"/>
</dbReference>
<dbReference type="Pfam" id="PF12697">
    <property type="entry name" value="Abhydrolase_6"/>
    <property type="match status" value="1"/>
</dbReference>
<comment type="caution">
    <text evidence="4">The sequence shown here is derived from an EMBL/GenBank/DDBJ whole genome shotgun (WGS) entry which is preliminary data.</text>
</comment>
<feature type="region of interest" description="Disordered" evidence="2">
    <location>
        <begin position="288"/>
        <end position="316"/>
    </location>
</feature>
<accession>A0ABQ4F6Q8</accession>
<dbReference type="PANTHER" id="PTHR42977:SF3">
    <property type="entry name" value="AB HYDROLASE-1 DOMAIN-CONTAINING PROTEIN"/>
    <property type="match status" value="1"/>
</dbReference>
<dbReference type="Gene3D" id="3.40.50.1820">
    <property type="entry name" value="alpha/beta hydrolase"/>
    <property type="match status" value="1"/>
</dbReference>
<gene>
    <name evidence="4" type="ORF">Mam01_06450</name>
</gene>
<dbReference type="InterPro" id="IPR051340">
    <property type="entry name" value="Haloalkane_dehalogenase"/>
</dbReference>